<keyword evidence="1" id="KW-0812">Transmembrane</keyword>
<accession>A0A0A2SVW7</accession>
<evidence type="ECO:0000259" key="2">
    <source>
        <dbReference type="Pfam" id="PF07786"/>
    </source>
</evidence>
<evidence type="ECO:0000313" key="4">
    <source>
        <dbReference type="Proteomes" id="UP000054422"/>
    </source>
</evidence>
<evidence type="ECO:0000256" key="1">
    <source>
        <dbReference type="SAM" id="Phobius"/>
    </source>
</evidence>
<feature type="transmembrane region" description="Helical" evidence="1">
    <location>
        <begin position="228"/>
        <end position="246"/>
    </location>
</feature>
<feature type="transmembrane region" description="Helical" evidence="1">
    <location>
        <begin position="142"/>
        <end position="164"/>
    </location>
</feature>
<comment type="caution">
    <text evidence="3">The sequence shown here is derived from an EMBL/GenBank/DDBJ whole genome shotgun (WGS) entry which is preliminary data.</text>
</comment>
<dbReference type="EMBL" id="JNCF01000013">
    <property type="protein sequence ID" value="KGP63589.1"/>
    <property type="molecule type" value="Genomic_DNA"/>
</dbReference>
<feature type="transmembrane region" description="Helical" evidence="1">
    <location>
        <begin position="53"/>
        <end position="70"/>
    </location>
</feature>
<organism evidence="3 4">
    <name type="scientific">Legionella norrlandica</name>
    <dbReference type="NCBI Taxonomy" id="1498499"/>
    <lineage>
        <taxon>Bacteria</taxon>
        <taxon>Pseudomonadati</taxon>
        <taxon>Pseudomonadota</taxon>
        <taxon>Gammaproteobacteria</taxon>
        <taxon>Legionellales</taxon>
        <taxon>Legionellaceae</taxon>
        <taxon>Legionella</taxon>
    </lineage>
</organism>
<keyword evidence="4" id="KW-1185">Reference proteome</keyword>
<keyword evidence="1" id="KW-1133">Transmembrane helix</keyword>
<feature type="transmembrane region" description="Helical" evidence="1">
    <location>
        <begin position="198"/>
        <end position="219"/>
    </location>
</feature>
<feature type="domain" description="Heparan-alpha-glucosaminide N-acetyltransferase catalytic" evidence="2">
    <location>
        <begin position="10"/>
        <end position="229"/>
    </location>
</feature>
<sequence length="372" mass="42353">MNTFPLQSKRILSLDVFRGITIVLMILVNGQAALDPYPILEHAEWNGCSLADLVFPFFLFIVGLTSVISLRKQIEEKSVSSLYAAVIERTIILFLLGLFLNVFPYPLDFSSIRIYGILQRIAVCYFVCTLIYLNTSIKTQSFIFVALLLGYWVLMTLVPVPGYGANQLTKVGSWVSYFDQLFFSSSRLYEKTYDPEGFLGTFPSIATTLSGVLTGNLLLSTGSKTKKFYLMSGAGFLFLLLGWLWGDSFPINKNLWTSSFVLWTSGMALLVFAFCFLMIDRLQIKKWSWFFKVFGMNALFAFVFHVILIKLQYAFRVTLSNGDVVSSIIFMKNYLFGGFSNHNAALLYSICFLFLNFLVVLILYKRNIFIRI</sequence>
<feature type="transmembrane region" description="Helical" evidence="1">
    <location>
        <begin position="289"/>
        <end position="309"/>
    </location>
</feature>
<feature type="transmembrane region" description="Helical" evidence="1">
    <location>
        <begin position="258"/>
        <end position="277"/>
    </location>
</feature>
<dbReference type="PANTHER" id="PTHR31061:SF24">
    <property type="entry name" value="LD22376P"/>
    <property type="match status" value="1"/>
</dbReference>
<dbReference type="PANTHER" id="PTHR31061">
    <property type="entry name" value="LD22376P"/>
    <property type="match status" value="1"/>
</dbReference>
<protein>
    <submittedName>
        <fullName evidence="3">Membrane protein</fullName>
    </submittedName>
</protein>
<keyword evidence="1" id="KW-0472">Membrane</keyword>
<dbReference type="STRING" id="1498499.EP47_06420"/>
<dbReference type="AlphaFoldDB" id="A0A0A2SVW7"/>
<feature type="transmembrane region" description="Helical" evidence="1">
    <location>
        <begin position="112"/>
        <end position="133"/>
    </location>
</feature>
<name>A0A0A2SVW7_9GAMM</name>
<dbReference type="InterPro" id="IPR012429">
    <property type="entry name" value="HGSNAT_cat"/>
</dbReference>
<gene>
    <name evidence="3" type="ORF">EP47_06420</name>
</gene>
<reference evidence="3 4" key="1">
    <citation type="submission" date="2014-05" db="EMBL/GenBank/DDBJ databases">
        <authorList>
            <person name="Rizzardi K."/>
            <person name="Winiecka-Krusnell J."/>
            <person name="Ramliden M."/>
            <person name="Alm E."/>
            <person name="Andersson S."/>
            <person name="Byfors S."/>
        </authorList>
    </citation>
    <scope>NUCLEOTIDE SEQUENCE [LARGE SCALE GENOMIC DNA]</scope>
    <source>
        <strain evidence="3 4">LEGN</strain>
    </source>
</reference>
<feature type="transmembrane region" description="Helical" evidence="1">
    <location>
        <begin position="345"/>
        <end position="364"/>
    </location>
</feature>
<feature type="transmembrane region" description="Helical" evidence="1">
    <location>
        <begin position="12"/>
        <end position="33"/>
    </location>
</feature>
<dbReference type="OrthoDB" id="9788724at2"/>
<dbReference type="Proteomes" id="UP000054422">
    <property type="component" value="Unassembled WGS sequence"/>
</dbReference>
<evidence type="ECO:0000313" key="3">
    <source>
        <dbReference type="EMBL" id="KGP63589.1"/>
    </source>
</evidence>
<feature type="transmembrane region" description="Helical" evidence="1">
    <location>
        <begin position="82"/>
        <end position="100"/>
    </location>
</feature>
<dbReference type="Pfam" id="PF07786">
    <property type="entry name" value="HGSNAT_cat"/>
    <property type="match status" value="1"/>
</dbReference>
<proteinExistence type="predicted"/>
<dbReference type="RefSeq" id="WP_035888369.1">
    <property type="nucleotide sequence ID" value="NZ_JNCF01000013.1"/>
</dbReference>